<dbReference type="SUPFAM" id="SSF46689">
    <property type="entry name" value="Homeodomain-like"/>
    <property type="match status" value="1"/>
</dbReference>
<dbReference type="PROSITE" id="PS50977">
    <property type="entry name" value="HTH_TETR_2"/>
    <property type="match status" value="1"/>
</dbReference>
<dbReference type="SUPFAM" id="SSF48498">
    <property type="entry name" value="Tetracyclin repressor-like, C-terminal domain"/>
    <property type="match status" value="1"/>
</dbReference>
<name>A0A1M5H2R7_9BRAD</name>
<dbReference type="GO" id="GO:0003677">
    <property type="term" value="F:DNA binding"/>
    <property type="evidence" value="ECO:0007669"/>
    <property type="project" value="UniProtKB-UniRule"/>
</dbReference>
<dbReference type="InterPro" id="IPR036271">
    <property type="entry name" value="Tet_transcr_reg_TetR-rel_C_sf"/>
</dbReference>
<evidence type="ECO:0000256" key="4">
    <source>
        <dbReference type="PROSITE-ProRule" id="PRU00335"/>
    </source>
</evidence>
<evidence type="ECO:0000256" key="3">
    <source>
        <dbReference type="ARBA" id="ARBA00023163"/>
    </source>
</evidence>
<evidence type="ECO:0000256" key="5">
    <source>
        <dbReference type="SAM" id="MobiDB-lite"/>
    </source>
</evidence>
<keyword evidence="3" id="KW-0804">Transcription</keyword>
<keyword evidence="1" id="KW-0805">Transcription regulation</keyword>
<protein>
    <submittedName>
        <fullName evidence="7">Transcriptional regulator, TetR family</fullName>
    </submittedName>
</protein>
<accession>A0A1M5H2R7</accession>
<reference evidence="7 8" key="1">
    <citation type="submission" date="2016-11" db="EMBL/GenBank/DDBJ databases">
        <authorList>
            <person name="Jaros S."/>
            <person name="Januszkiewicz K."/>
            <person name="Wedrychowicz H."/>
        </authorList>
    </citation>
    <scope>NUCLEOTIDE SEQUENCE [LARGE SCALE GENOMIC DNA]</scope>
    <source>
        <strain evidence="7 8">GAS242</strain>
    </source>
</reference>
<dbReference type="Gene3D" id="1.10.10.60">
    <property type="entry name" value="Homeodomain-like"/>
    <property type="match status" value="1"/>
</dbReference>
<dbReference type="Gene3D" id="1.10.357.10">
    <property type="entry name" value="Tetracycline Repressor, domain 2"/>
    <property type="match status" value="1"/>
</dbReference>
<dbReference type="AlphaFoldDB" id="A0A1M5H2R7"/>
<sequence>MAVKERIRVGGRSARIQSAVHEAVKRLGAVTDREQLTVPQIAAEAGVTPSTIYRRWGDLGSLLADVAVARLRPIAEPEDTGATASDLRAFIEQFMEEMSSPVGRALIRDVFSAPGETYPVQCAGFTPEHLTTIASRAIARGETPFDIDEVLDHVVAPIIYHILYGDREPTLDYCHALLDRLQSLPATAVRSAPSDPAVARRAAKKPAERASVRAPRVAPPKRGAGRKSTGSKSPGRR</sequence>
<evidence type="ECO:0000259" key="6">
    <source>
        <dbReference type="PROSITE" id="PS50977"/>
    </source>
</evidence>
<feature type="compositionally biased region" description="Polar residues" evidence="5">
    <location>
        <begin position="228"/>
        <end position="237"/>
    </location>
</feature>
<dbReference type="InterPro" id="IPR011075">
    <property type="entry name" value="TetR_C"/>
</dbReference>
<feature type="domain" description="HTH tetR-type" evidence="6">
    <location>
        <begin position="14"/>
        <end position="74"/>
    </location>
</feature>
<organism evidence="7 8">
    <name type="scientific">Bradyrhizobium erythrophlei</name>
    <dbReference type="NCBI Taxonomy" id="1437360"/>
    <lineage>
        <taxon>Bacteria</taxon>
        <taxon>Pseudomonadati</taxon>
        <taxon>Pseudomonadota</taxon>
        <taxon>Alphaproteobacteria</taxon>
        <taxon>Hyphomicrobiales</taxon>
        <taxon>Nitrobacteraceae</taxon>
        <taxon>Bradyrhizobium</taxon>
    </lineage>
</organism>
<evidence type="ECO:0000313" key="7">
    <source>
        <dbReference type="EMBL" id="SHG09992.1"/>
    </source>
</evidence>
<dbReference type="Pfam" id="PF00440">
    <property type="entry name" value="TetR_N"/>
    <property type="match status" value="1"/>
</dbReference>
<proteinExistence type="predicted"/>
<feature type="region of interest" description="Disordered" evidence="5">
    <location>
        <begin position="191"/>
        <end position="237"/>
    </location>
</feature>
<dbReference type="EMBL" id="LT670818">
    <property type="protein sequence ID" value="SHG09992.1"/>
    <property type="molecule type" value="Genomic_DNA"/>
</dbReference>
<evidence type="ECO:0000313" key="8">
    <source>
        <dbReference type="Proteomes" id="UP000190675"/>
    </source>
</evidence>
<evidence type="ECO:0000256" key="2">
    <source>
        <dbReference type="ARBA" id="ARBA00023125"/>
    </source>
</evidence>
<evidence type="ECO:0000256" key="1">
    <source>
        <dbReference type="ARBA" id="ARBA00023015"/>
    </source>
</evidence>
<dbReference type="InterPro" id="IPR009057">
    <property type="entry name" value="Homeodomain-like_sf"/>
</dbReference>
<dbReference type="OrthoDB" id="9796019at2"/>
<dbReference type="InterPro" id="IPR001647">
    <property type="entry name" value="HTH_TetR"/>
</dbReference>
<dbReference type="Pfam" id="PF16859">
    <property type="entry name" value="TetR_C_11"/>
    <property type="match status" value="1"/>
</dbReference>
<dbReference type="Proteomes" id="UP000190675">
    <property type="component" value="Chromosome I"/>
</dbReference>
<gene>
    <name evidence="7" type="ORF">SAMN05444169_0531</name>
</gene>
<feature type="DNA-binding region" description="H-T-H motif" evidence="4">
    <location>
        <begin position="37"/>
        <end position="56"/>
    </location>
</feature>
<keyword evidence="2 4" id="KW-0238">DNA-binding</keyword>
<dbReference type="RefSeq" id="WP_079564520.1">
    <property type="nucleotide sequence ID" value="NZ_LT670818.1"/>
</dbReference>